<feature type="region of interest" description="Disordered" evidence="1">
    <location>
        <begin position="64"/>
        <end position="84"/>
    </location>
</feature>
<dbReference type="Proteomes" id="UP000794436">
    <property type="component" value="Unassembled WGS sequence"/>
</dbReference>
<gene>
    <name evidence="2" type="ORF">Poli38472_011796</name>
</gene>
<evidence type="ECO:0000256" key="1">
    <source>
        <dbReference type="SAM" id="MobiDB-lite"/>
    </source>
</evidence>
<keyword evidence="3" id="KW-1185">Reference proteome</keyword>
<accession>A0A8K1C8L7</accession>
<evidence type="ECO:0000313" key="3">
    <source>
        <dbReference type="Proteomes" id="UP000794436"/>
    </source>
</evidence>
<evidence type="ECO:0000313" key="2">
    <source>
        <dbReference type="EMBL" id="TMW58208.1"/>
    </source>
</evidence>
<comment type="caution">
    <text evidence="2">The sequence shown here is derived from an EMBL/GenBank/DDBJ whole genome shotgun (WGS) entry which is preliminary data.</text>
</comment>
<proteinExistence type="predicted"/>
<dbReference type="AlphaFoldDB" id="A0A8K1C8L7"/>
<dbReference type="EMBL" id="SPLM01000112">
    <property type="protein sequence ID" value="TMW58208.1"/>
    <property type="molecule type" value="Genomic_DNA"/>
</dbReference>
<reference evidence="2" key="1">
    <citation type="submission" date="2019-03" db="EMBL/GenBank/DDBJ databases">
        <title>Long read genome sequence of the mycoparasitic Pythium oligandrum ATCC 38472 isolated from sugarbeet rhizosphere.</title>
        <authorList>
            <person name="Gaulin E."/>
        </authorList>
    </citation>
    <scope>NUCLEOTIDE SEQUENCE</scope>
    <source>
        <strain evidence="2">ATCC 38472_TT</strain>
    </source>
</reference>
<organism evidence="2 3">
    <name type="scientific">Pythium oligandrum</name>
    <name type="common">Mycoparasitic fungus</name>
    <dbReference type="NCBI Taxonomy" id="41045"/>
    <lineage>
        <taxon>Eukaryota</taxon>
        <taxon>Sar</taxon>
        <taxon>Stramenopiles</taxon>
        <taxon>Oomycota</taxon>
        <taxon>Peronosporomycetes</taxon>
        <taxon>Pythiales</taxon>
        <taxon>Pythiaceae</taxon>
        <taxon>Pythium</taxon>
    </lineage>
</organism>
<name>A0A8K1C8L7_PYTOL</name>
<sequence>MQYTWVTTMLENQSSRSWLFIVLIAAQEASMRECASECLIKAIRKLITPELHRTAIFKLRKGGVAHDNDDNEDATKNSANSSWT</sequence>
<protein>
    <submittedName>
        <fullName evidence="2">Uncharacterized protein</fullName>
    </submittedName>
</protein>